<dbReference type="RefSeq" id="WP_196273251.1">
    <property type="nucleotide sequence ID" value="NZ_JADQDO010000011.1"/>
</dbReference>
<evidence type="ECO:0000256" key="5">
    <source>
        <dbReference type="ARBA" id="ARBA00022519"/>
    </source>
</evidence>
<dbReference type="GO" id="GO:0008643">
    <property type="term" value="P:carbohydrate transport"/>
    <property type="evidence" value="ECO:0007669"/>
    <property type="project" value="InterPro"/>
</dbReference>
<feature type="domain" description="ABC transporter" evidence="11">
    <location>
        <begin position="4"/>
        <end position="234"/>
    </location>
</feature>
<keyword evidence="5" id="KW-0997">Cell inner membrane</keyword>
<keyword evidence="13" id="KW-1185">Reference proteome</keyword>
<dbReference type="PROSITE" id="PS00211">
    <property type="entry name" value="ABC_TRANSPORTER_1"/>
    <property type="match status" value="1"/>
</dbReference>
<keyword evidence="9" id="KW-1278">Translocase</keyword>
<dbReference type="GO" id="GO:0016887">
    <property type="term" value="F:ATP hydrolysis activity"/>
    <property type="evidence" value="ECO:0007669"/>
    <property type="project" value="InterPro"/>
</dbReference>
<gene>
    <name evidence="12" type="primary">ugpC</name>
    <name evidence="12" type="ORF">I2H38_17935</name>
</gene>
<name>A0A931BPV8_9HYPH</name>
<dbReference type="InterPro" id="IPR003593">
    <property type="entry name" value="AAA+_ATPase"/>
</dbReference>
<dbReference type="PANTHER" id="PTHR43875">
    <property type="entry name" value="MALTODEXTRIN IMPORT ATP-BINDING PROTEIN MSMX"/>
    <property type="match status" value="1"/>
</dbReference>
<dbReference type="SUPFAM" id="SSF50331">
    <property type="entry name" value="MOP-like"/>
    <property type="match status" value="1"/>
</dbReference>
<dbReference type="SMART" id="SM00382">
    <property type="entry name" value="AAA"/>
    <property type="match status" value="1"/>
</dbReference>
<dbReference type="InterPro" id="IPR012340">
    <property type="entry name" value="NA-bd_OB-fold"/>
</dbReference>
<dbReference type="PANTHER" id="PTHR43875:SF12">
    <property type="entry name" value="SN-GLYCEROL-3-PHOSPHATE IMPORT ATP-BINDING PROTEIN UGPC"/>
    <property type="match status" value="1"/>
</dbReference>
<evidence type="ECO:0000256" key="4">
    <source>
        <dbReference type="ARBA" id="ARBA00022475"/>
    </source>
</evidence>
<evidence type="ECO:0000259" key="11">
    <source>
        <dbReference type="PROSITE" id="PS50893"/>
    </source>
</evidence>
<evidence type="ECO:0000256" key="10">
    <source>
        <dbReference type="ARBA" id="ARBA00023136"/>
    </source>
</evidence>
<sequence>MASIRISSLHKVYGKTPAVRGVDLSIGTGEFVVILGPSGCGKSTLLRMIAGLEDITSGVVAIDDVIVNDLEPGDRGCAMVFQNYALYPHMSVSENIGYSLKVAGVARAERDEKIRRVATLLGLDTFLDRRPAQLSGGQRQRVAMGRAMIRSPRVFLFDEPLSNLDAKLRLQMRLEIKRLHRELGSTSIFVTHDQLEAMTLADRLVVMNGGKIEQVGTPQEIYRRPASLFVADFLGSPPMNFIPAVIDDEGKAVCADGLRPCPDLIWDLEPGAEVRIGVRPGDLQIVGRSARGALPFEVEMVEDLGTENHLHGTTTGLRMTAVLATGEAVPDHPFAVLIPESAVHLFRERDGARIDPRSVSRIH</sequence>
<dbReference type="EMBL" id="JADQDO010000011">
    <property type="protein sequence ID" value="MBF9235257.1"/>
    <property type="molecule type" value="Genomic_DNA"/>
</dbReference>
<evidence type="ECO:0000256" key="3">
    <source>
        <dbReference type="ARBA" id="ARBA00022448"/>
    </source>
</evidence>
<dbReference type="Proteomes" id="UP000599312">
    <property type="component" value="Unassembled WGS sequence"/>
</dbReference>
<reference evidence="12" key="1">
    <citation type="submission" date="2020-11" db="EMBL/GenBank/DDBJ databases">
        <authorList>
            <person name="Kim M.K."/>
        </authorList>
    </citation>
    <scope>NUCLEOTIDE SEQUENCE</scope>
    <source>
        <strain evidence="12">BT350</strain>
    </source>
</reference>
<evidence type="ECO:0000256" key="1">
    <source>
        <dbReference type="ARBA" id="ARBA00004417"/>
    </source>
</evidence>
<dbReference type="GO" id="GO:0015794">
    <property type="term" value="P:glycerol-3-phosphate transmembrane transport"/>
    <property type="evidence" value="ECO:0007669"/>
    <property type="project" value="TreeGrafter"/>
</dbReference>
<protein>
    <submittedName>
        <fullName evidence="12">Sn-glycerol-3-phosphate ABC transporter ATP-binding protein UgpC</fullName>
    </submittedName>
</protein>
<dbReference type="InterPro" id="IPR015855">
    <property type="entry name" value="ABC_transpr_MalK-like"/>
</dbReference>
<dbReference type="SUPFAM" id="SSF52540">
    <property type="entry name" value="P-loop containing nucleoside triphosphate hydrolases"/>
    <property type="match status" value="1"/>
</dbReference>
<dbReference type="GO" id="GO:0001407">
    <property type="term" value="P:glycerophosphodiester transmembrane transport"/>
    <property type="evidence" value="ECO:0007669"/>
    <property type="project" value="TreeGrafter"/>
</dbReference>
<evidence type="ECO:0000256" key="6">
    <source>
        <dbReference type="ARBA" id="ARBA00022597"/>
    </source>
</evidence>
<evidence type="ECO:0000256" key="2">
    <source>
        <dbReference type="ARBA" id="ARBA00005417"/>
    </source>
</evidence>
<dbReference type="FunFam" id="3.40.50.300:FF:000042">
    <property type="entry name" value="Maltose/maltodextrin ABC transporter, ATP-binding protein"/>
    <property type="match status" value="1"/>
</dbReference>
<dbReference type="Gene3D" id="2.40.50.100">
    <property type="match status" value="1"/>
</dbReference>
<organism evidence="12 13">
    <name type="scientific">Microvirga alba</name>
    <dbReference type="NCBI Taxonomy" id="2791025"/>
    <lineage>
        <taxon>Bacteria</taxon>
        <taxon>Pseudomonadati</taxon>
        <taxon>Pseudomonadota</taxon>
        <taxon>Alphaproteobacteria</taxon>
        <taxon>Hyphomicrobiales</taxon>
        <taxon>Methylobacteriaceae</taxon>
        <taxon>Microvirga</taxon>
    </lineage>
</organism>
<evidence type="ECO:0000313" key="12">
    <source>
        <dbReference type="EMBL" id="MBF9235257.1"/>
    </source>
</evidence>
<evidence type="ECO:0000256" key="7">
    <source>
        <dbReference type="ARBA" id="ARBA00022741"/>
    </source>
</evidence>
<comment type="similarity">
    <text evidence="2">Belongs to the ABC transporter superfamily.</text>
</comment>
<accession>A0A931BPV8</accession>
<dbReference type="Gene3D" id="3.40.50.300">
    <property type="entry name" value="P-loop containing nucleotide triphosphate hydrolases"/>
    <property type="match status" value="1"/>
</dbReference>
<evidence type="ECO:0000256" key="8">
    <source>
        <dbReference type="ARBA" id="ARBA00022840"/>
    </source>
</evidence>
<dbReference type="Gene3D" id="2.40.50.140">
    <property type="entry name" value="Nucleic acid-binding proteins"/>
    <property type="match status" value="1"/>
</dbReference>
<keyword evidence="7" id="KW-0547">Nucleotide-binding</keyword>
<dbReference type="InterPro" id="IPR017871">
    <property type="entry name" value="ABC_transporter-like_CS"/>
</dbReference>
<keyword evidence="4" id="KW-1003">Cell membrane</keyword>
<proteinExistence type="inferred from homology"/>
<comment type="subcellular location">
    <subcellularLocation>
        <location evidence="1">Cell inner membrane</location>
        <topology evidence="1">Peripheral membrane protein</topology>
    </subcellularLocation>
</comment>
<dbReference type="InterPro" id="IPR047641">
    <property type="entry name" value="ABC_transpr_MalK/UgpC-like"/>
</dbReference>
<dbReference type="GO" id="GO:0055052">
    <property type="term" value="C:ATP-binding cassette (ABC) transporter complex, substrate-binding subunit-containing"/>
    <property type="evidence" value="ECO:0007669"/>
    <property type="project" value="TreeGrafter"/>
</dbReference>
<dbReference type="CDD" id="cd03301">
    <property type="entry name" value="ABC_MalK_N"/>
    <property type="match status" value="1"/>
</dbReference>
<evidence type="ECO:0000313" key="13">
    <source>
        <dbReference type="Proteomes" id="UP000599312"/>
    </source>
</evidence>
<dbReference type="InterPro" id="IPR008995">
    <property type="entry name" value="Mo/tungstate-bd_C_term_dom"/>
</dbReference>
<dbReference type="PROSITE" id="PS50893">
    <property type="entry name" value="ABC_TRANSPORTER_2"/>
    <property type="match status" value="1"/>
</dbReference>
<dbReference type="GO" id="GO:0140359">
    <property type="term" value="F:ABC-type transporter activity"/>
    <property type="evidence" value="ECO:0007669"/>
    <property type="project" value="InterPro"/>
</dbReference>
<comment type="caution">
    <text evidence="12">The sequence shown here is derived from an EMBL/GenBank/DDBJ whole genome shotgun (WGS) entry which is preliminary data.</text>
</comment>
<dbReference type="InterPro" id="IPR040582">
    <property type="entry name" value="OB_MalK-like"/>
</dbReference>
<keyword evidence="10" id="KW-0472">Membrane</keyword>
<keyword evidence="3" id="KW-0813">Transport</keyword>
<dbReference type="NCBIfam" id="NF008653">
    <property type="entry name" value="PRK11650.1"/>
    <property type="match status" value="1"/>
</dbReference>
<keyword evidence="8 12" id="KW-0067">ATP-binding</keyword>
<dbReference type="Pfam" id="PF17912">
    <property type="entry name" value="OB_MalK"/>
    <property type="match status" value="1"/>
</dbReference>
<dbReference type="InterPro" id="IPR003439">
    <property type="entry name" value="ABC_transporter-like_ATP-bd"/>
</dbReference>
<dbReference type="GO" id="GO:0005524">
    <property type="term" value="F:ATP binding"/>
    <property type="evidence" value="ECO:0007669"/>
    <property type="project" value="UniProtKB-KW"/>
</dbReference>
<dbReference type="AlphaFoldDB" id="A0A931BPV8"/>
<keyword evidence="6" id="KW-0762">Sugar transport</keyword>
<dbReference type="InterPro" id="IPR027417">
    <property type="entry name" value="P-loop_NTPase"/>
</dbReference>
<evidence type="ECO:0000256" key="9">
    <source>
        <dbReference type="ARBA" id="ARBA00022967"/>
    </source>
</evidence>
<dbReference type="Pfam" id="PF00005">
    <property type="entry name" value="ABC_tran"/>
    <property type="match status" value="1"/>
</dbReference>